<dbReference type="Proteomes" id="UP000241462">
    <property type="component" value="Unassembled WGS sequence"/>
</dbReference>
<gene>
    <name evidence="4" type="ORF">BD289DRAFT_392146</name>
</gene>
<feature type="region of interest" description="Disordered" evidence="2">
    <location>
        <begin position="514"/>
        <end position="533"/>
    </location>
</feature>
<dbReference type="PANTHER" id="PTHR31956:SF1">
    <property type="entry name" value="NON-SPECIFIC PHOSPHOLIPASE C1"/>
    <property type="match status" value="1"/>
</dbReference>
<evidence type="ECO:0000313" key="5">
    <source>
        <dbReference type="Proteomes" id="UP000241462"/>
    </source>
</evidence>
<accession>A0A2T3A457</accession>
<feature type="chain" id="PRO_5015687568" evidence="3">
    <location>
        <begin position="18"/>
        <end position="625"/>
    </location>
</feature>
<proteinExistence type="predicted"/>
<keyword evidence="5" id="KW-1185">Reference proteome</keyword>
<dbReference type="GO" id="GO:0042578">
    <property type="term" value="F:phosphoric ester hydrolase activity"/>
    <property type="evidence" value="ECO:0007669"/>
    <property type="project" value="UniProtKB-ARBA"/>
</dbReference>
<dbReference type="EMBL" id="KZ678476">
    <property type="protein sequence ID" value="PSR82486.1"/>
    <property type="molecule type" value="Genomic_DNA"/>
</dbReference>
<feature type="signal peptide" evidence="3">
    <location>
        <begin position="1"/>
        <end position="17"/>
    </location>
</feature>
<dbReference type="InterPro" id="IPR007312">
    <property type="entry name" value="Phosphoesterase"/>
</dbReference>
<dbReference type="InParanoid" id="A0A2T3A457"/>
<dbReference type="OrthoDB" id="5135119at2759"/>
<protein>
    <submittedName>
        <fullName evidence="4">Putative hemolytic phospholipase C</fullName>
    </submittedName>
</protein>
<reference evidence="4 5" key="1">
    <citation type="journal article" date="2018" name="Mycol. Prog.">
        <title>Coniella lustricola, a new species from submerged detritus.</title>
        <authorList>
            <person name="Raudabaugh D.B."/>
            <person name="Iturriaga T."/>
            <person name="Carver A."/>
            <person name="Mondo S."/>
            <person name="Pangilinan J."/>
            <person name="Lipzen A."/>
            <person name="He G."/>
            <person name="Amirebrahimi M."/>
            <person name="Grigoriev I.V."/>
            <person name="Miller A.N."/>
        </authorList>
    </citation>
    <scope>NUCLEOTIDE SEQUENCE [LARGE SCALE GENOMIC DNA]</scope>
    <source>
        <strain evidence="4 5">B22-T-1</strain>
    </source>
</reference>
<sequence>MSMYLCLWSSLWAVARAVSLADVKHVVMLMQENRSFMHYFGTLKGVRGFADPNVQINPNGLPVWYQNVSALTDTTNYLLPYWLNYLGGDWPNRTQCLSPGSNLWLPTQAAFNGGLNDMWATSSAPQAWGYYKREDIPFHYALADAFTVADHYHASVISATDPNRWQWQSGSINVPGGPQPLGAGGVVLDDNQTPGCEAENLNCVPLYWQATAEYYDAAGVDWRGYMNEYDYVTNNGLFYFANFQNAPVNSSLYQRGLAFSDENSLDGFYGAAANGTLPEVSWIFPPGAVNEHPPHTPLDGSWFMKNIVDAVTQGPDWNTTILLICYDEGGGWGDPVYPFHSPLGTAGEWFEDPYGEYGYTFSGPGVRVPLFIISPFSRGGRVFTEHADHNSHILFVEEYLTARGYQNITTSEMDDWRREKMSNLLNAFDFDNPDYSIPDLPSSPYPYTEDGEIVGTYVECEALYSDVNPTVPYGNQTLEEALYYEQGWKQCQGYLTEGRFLVLETGGYALTNPGNSSSSTAVSATSTTADHENTSQRWVIHSLSEPANDSGDFQVSSAVDGRYIAAGATLVDGNSTAGTLSIAYVGAGGYTIQLPGGEYLGVSSDGEIELTSSAAEWLVYSVTYS</sequence>
<dbReference type="AlphaFoldDB" id="A0A2T3A457"/>
<dbReference type="PANTHER" id="PTHR31956">
    <property type="entry name" value="NON-SPECIFIC PHOSPHOLIPASE C4-RELATED"/>
    <property type="match status" value="1"/>
</dbReference>
<dbReference type="Gene3D" id="3.40.720.10">
    <property type="entry name" value="Alkaline Phosphatase, subunit A"/>
    <property type="match status" value="2"/>
</dbReference>
<dbReference type="Pfam" id="PF04185">
    <property type="entry name" value="Phosphoesterase"/>
    <property type="match status" value="1"/>
</dbReference>
<dbReference type="InterPro" id="IPR017850">
    <property type="entry name" value="Alkaline_phosphatase_core_sf"/>
</dbReference>
<evidence type="ECO:0000256" key="2">
    <source>
        <dbReference type="SAM" id="MobiDB-lite"/>
    </source>
</evidence>
<keyword evidence="1" id="KW-0378">Hydrolase</keyword>
<name>A0A2T3A457_9PEZI</name>
<organism evidence="4 5">
    <name type="scientific">Coniella lustricola</name>
    <dbReference type="NCBI Taxonomy" id="2025994"/>
    <lineage>
        <taxon>Eukaryota</taxon>
        <taxon>Fungi</taxon>
        <taxon>Dikarya</taxon>
        <taxon>Ascomycota</taxon>
        <taxon>Pezizomycotina</taxon>
        <taxon>Sordariomycetes</taxon>
        <taxon>Sordariomycetidae</taxon>
        <taxon>Diaporthales</taxon>
        <taxon>Schizoparmaceae</taxon>
        <taxon>Coniella</taxon>
    </lineage>
</organism>
<feature type="compositionally biased region" description="Low complexity" evidence="2">
    <location>
        <begin position="516"/>
        <end position="528"/>
    </location>
</feature>
<evidence type="ECO:0000256" key="1">
    <source>
        <dbReference type="ARBA" id="ARBA00022801"/>
    </source>
</evidence>
<evidence type="ECO:0000313" key="4">
    <source>
        <dbReference type="EMBL" id="PSR82486.1"/>
    </source>
</evidence>
<evidence type="ECO:0000256" key="3">
    <source>
        <dbReference type="SAM" id="SignalP"/>
    </source>
</evidence>
<keyword evidence="3" id="KW-0732">Signal</keyword>
<dbReference type="STRING" id="2025994.A0A2T3A457"/>
<dbReference type="CDD" id="cd16014">
    <property type="entry name" value="PLC"/>
    <property type="match status" value="1"/>
</dbReference>